<dbReference type="AlphaFoldDB" id="A0A383CMX9"/>
<keyword evidence="1" id="KW-0812">Transmembrane</keyword>
<accession>A0A383CMX9</accession>
<proteinExistence type="predicted"/>
<feature type="transmembrane region" description="Helical" evidence="1">
    <location>
        <begin position="9"/>
        <end position="29"/>
    </location>
</feature>
<evidence type="ECO:0000313" key="2">
    <source>
        <dbReference type="EMBL" id="SVE33471.1"/>
    </source>
</evidence>
<keyword evidence="1" id="KW-1133">Transmembrane helix</keyword>
<organism evidence="2">
    <name type="scientific">marine metagenome</name>
    <dbReference type="NCBI Taxonomy" id="408172"/>
    <lineage>
        <taxon>unclassified sequences</taxon>
        <taxon>metagenomes</taxon>
        <taxon>ecological metagenomes</taxon>
    </lineage>
</organism>
<dbReference type="EMBL" id="UINC01210141">
    <property type="protein sequence ID" value="SVE33471.1"/>
    <property type="molecule type" value="Genomic_DNA"/>
</dbReference>
<protein>
    <submittedName>
        <fullName evidence="2">Uncharacterized protein</fullName>
    </submittedName>
</protein>
<evidence type="ECO:0000256" key="1">
    <source>
        <dbReference type="SAM" id="Phobius"/>
    </source>
</evidence>
<sequence>MIDQKPKHMFFGNSPLNTVAIVIFFGVGYGLIKKFWPDSDVALWILIALGMAGYSFMLWRQRDRS</sequence>
<keyword evidence="1" id="KW-0472">Membrane</keyword>
<gene>
    <name evidence="2" type="ORF">METZ01_LOCUS486325</name>
</gene>
<reference evidence="2" key="1">
    <citation type="submission" date="2018-05" db="EMBL/GenBank/DDBJ databases">
        <authorList>
            <person name="Lanie J.A."/>
            <person name="Ng W.-L."/>
            <person name="Kazmierczak K.M."/>
            <person name="Andrzejewski T.M."/>
            <person name="Davidsen T.M."/>
            <person name="Wayne K.J."/>
            <person name="Tettelin H."/>
            <person name="Glass J.I."/>
            <person name="Rusch D."/>
            <person name="Podicherti R."/>
            <person name="Tsui H.-C.T."/>
            <person name="Winkler M.E."/>
        </authorList>
    </citation>
    <scope>NUCLEOTIDE SEQUENCE</scope>
</reference>
<feature type="transmembrane region" description="Helical" evidence="1">
    <location>
        <begin position="41"/>
        <end position="59"/>
    </location>
</feature>
<name>A0A383CMX9_9ZZZZ</name>